<dbReference type="GO" id="GO:0016020">
    <property type="term" value="C:membrane"/>
    <property type="evidence" value="ECO:0007669"/>
    <property type="project" value="TreeGrafter"/>
</dbReference>
<dbReference type="Proteomes" id="UP000677228">
    <property type="component" value="Unassembled WGS sequence"/>
</dbReference>
<evidence type="ECO:0000256" key="6">
    <source>
        <dbReference type="PROSITE-ProRule" id="PRU00228"/>
    </source>
</evidence>
<keyword evidence="1" id="KW-0479">Metal-binding</keyword>
<evidence type="ECO:0000256" key="2">
    <source>
        <dbReference type="ARBA" id="ARBA00022737"/>
    </source>
</evidence>
<organism evidence="10 14">
    <name type="scientific">Didymodactylos carnosus</name>
    <dbReference type="NCBI Taxonomy" id="1234261"/>
    <lineage>
        <taxon>Eukaryota</taxon>
        <taxon>Metazoa</taxon>
        <taxon>Spiralia</taxon>
        <taxon>Gnathifera</taxon>
        <taxon>Rotifera</taxon>
        <taxon>Eurotatoria</taxon>
        <taxon>Bdelloidea</taxon>
        <taxon>Philodinida</taxon>
        <taxon>Philodinidae</taxon>
        <taxon>Didymodactylos</taxon>
    </lineage>
</organism>
<dbReference type="InterPro" id="IPR036465">
    <property type="entry name" value="vWFA_dom_sf"/>
</dbReference>
<dbReference type="GO" id="GO:0060090">
    <property type="term" value="F:molecular adaptor activity"/>
    <property type="evidence" value="ECO:0007669"/>
    <property type="project" value="TreeGrafter"/>
</dbReference>
<dbReference type="PROSITE" id="PS50135">
    <property type="entry name" value="ZF_ZZ_2"/>
    <property type="match status" value="1"/>
</dbReference>
<dbReference type="EMBL" id="CAJNOK010011373">
    <property type="protein sequence ID" value="CAF1138643.1"/>
    <property type="molecule type" value="Genomic_DNA"/>
</dbReference>
<dbReference type="PANTHER" id="PTHR45831:SF2">
    <property type="entry name" value="LD24721P"/>
    <property type="match status" value="1"/>
</dbReference>
<keyword evidence="3 6" id="KW-0863">Zinc-finger</keyword>
<evidence type="ECO:0000313" key="11">
    <source>
        <dbReference type="EMBL" id="CAF1138643.1"/>
    </source>
</evidence>
<dbReference type="GO" id="GO:0072380">
    <property type="term" value="C:TRC complex"/>
    <property type="evidence" value="ECO:0007669"/>
    <property type="project" value="TreeGrafter"/>
</dbReference>
<keyword evidence="5" id="KW-0862">Zinc</keyword>
<dbReference type="GO" id="GO:0006620">
    <property type="term" value="P:post-translational protein targeting to endoplasmic reticulum membrane"/>
    <property type="evidence" value="ECO:0007669"/>
    <property type="project" value="TreeGrafter"/>
</dbReference>
<gene>
    <name evidence="10" type="ORF">GPM918_LOCUS10194</name>
    <name evidence="11" type="ORF">OVA965_LOCUS21012</name>
    <name evidence="12" type="ORF">SRO942_LOCUS10195</name>
    <name evidence="13" type="ORF">TMI583_LOCUS21563</name>
</gene>
<feature type="domain" description="ZZ-type" evidence="8">
    <location>
        <begin position="146"/>
        <end position="202"/>
    </location>
</feature>
<dbReference type="Pfam" id="PF00569">
    <property type="entry name" value="ZZ"/>
    <property type="match status" value="1"/>
</dbReference>
<evidence type="ECO:0000313" key="10">
    <source>
        <dbReference type="EMBL" id="CAF0931255.1"/>
    </source>
</evidence>
<dbReference type="EMBL" id="CAJOBC010001984">
    <property type="protein sequence ID" value="CAF3709164.1"/>
    <property type="molecule type" value="Genomic_DNA"/>
</dbReference>
<evidence type="ECO:0000313" key="12">
    <source>
        <dbReference type="EMBL" id="CAF3709164.1"/>
    </source>
</evidence>
<feature type="region of interest" description="Disordered" evidence="7">
    <location>
        <begin position="189"/>
        <end position="214"/>
    </location>
</feature>
<dbReference type="Gene3D" id="3.30.60.90">
    <property type="match status" value="1"/>
</dbReference>
<dbReference type="InterPro" id="IPR047150">
    <property type="entry name" value="SGT"/>
</dbReference>
<dbReference type="Gene3D" id="1.25.40.10">
    <property type="entry name" value="Tetratricopeptide repeat domain"/>
    <property type="match status" value="1"/>
</dbReference>
<reference evidence="10" key="1">
    <citation type="submission" date="2021-02" db="EMBL/GenBank/DDBJ databases">
        <authorList>
            <person name="Nowell W R."/>
        </authorList>
    </citation>
    <scope>NUCLEOTIDE SEQUENCE</scope>
</reference>
<dbReference type="PROSITE" id="PS50234">
    <property type="entry name" value="VWFA"/>
    <property type="match status" value="1"/>
</dbReference>
<dbReference type="Proteomes" id="UP000682733">
    <property type="component" value="Unassembled WGS sequence"/>
</dbReference>
<accession>A0A814BR27</accession>
<dbReference type="SMART" id="SM00291">
    <property type="entry name" value="ZnF_ZZ"/>
    <property type="match status" value="1"/>
</dbReference>
<evidence type="ECO:0000256" key="5">
    <source>
        <dbReference type="ARBA" id="ARBA00022833"/>
    </source>
</evidence>
<feature type="compositionally biased region" description="Low complexity" evidence="7">
    <location>
        <begin position="200"/>
        <end position="214"/>
    </location>
</feature>
<dbReference type="Proteomes" id="UP000681722">
    <property type="component" value="Unassembled WGS sequence"/>
</dbReference>
<dbReference type="InterPro" id="IPR002035">
    <property type="entry name" value="VWF_A"/>
</dbReference>
<evidence type="ECO:0000256" key="4">
    <source>
        <dbReference type="ARBA" id="ARBA00022803"/>
    </source>
</evidence>
<dbReference type="SMART" id="SM00028">
    <property type="entry name" value="TPR"/>
    <property type="match status" value="3"/>
</dbReference>
<dbReference type="OrthoDB" id="2423701at2759"/>
<keyword evidence="14" id="KW-1185">Reference proteome</keyword>
<dbReference type="SUPFAM" id="SSF53300">
    <property type="entry name" value="vWA-like"/>
    <property type="match status" value="1"/>
</dbReference>
<dbReference type="PANTHER" id="PTHR45831">
    <property type="entry name" value="LD24721P"/>
    <property type="match status" value="1"/>
</dbReference>
<dbReference type="InterPro" id="IPR011990">
    <property type="entry name" value="TPR-like_helical_dom_sf"/>
</dbReference>
<evidence type="ECO:0000313" key="13">
    <source>
        <dbReference type="EMBL" id="CAF3930810.1"/>
    </source>
</evidence>
<evidence type="ECO:0008006" key="15">
    <source>
        <dbReference type="Google" id="ProtNLM"/>
    </source>
</evidence>
<dbReference type="EMBL" id="CAJNOQ010001984">
    <property type="protein sequence ID" value="CAF0931255.1"/>
    <property type="molecule type" value="Genomic_DNA"/>
</dbReference>
<feature type="domain" description="VWFA" evidence="9">
    <location>
        <begin position="228"/>
        <end position="427"/>
    </location>
</feature>
<evidence type="ECO:0000256" key="1">
    <source>
        <dbReference type="ARBA" id="ARBA00022723"/>
    </source>
</evidence>
<dbReference type="InterPro" id="IPR019734">
    <property type="entry name" value="TPR_rpt"/>
</dbReference>
<dbReference type="CDD" id="cd02249">
    <property type="entry name" value="ZZ"/>
    <property type="match status" value="1"/>
</dbReference>
<dbReference type="Pfam" id="PF13519">
    <property type="entry name" value="VWA_2"/>
    <property type="match status" value="1"/>
</dbReference>
<dbReference type="AlphaFoldDB" id="A0A814BR27"/>
<dbReference type="Proteomes" id="UP000663829">
    <property type="component" value="Unassembled WGS sequence"/>
</dbReference>
<dbReference type="SUPFAM" id="SSF57850">
    <property type="entry name" value="RING/U-box"/>
    <property type="match status" value="1"/>
</dbReference>
<evidence type="ECO:0000259" key="9">
    <source>
        <dbReference type="PROSITE" id="PS50234"/>
    </source>
</evidence>
<keyword evidence="4" id="KW-0802">TPR repeat</keyword>
<dbReference type="CDD" id="cd00198">
    <property type="entry name" value="vWFA"/>
    <property type="match status" value="1"/>
</dbReference>
<proteinExistence type="predicted"/>
<dbReference type="GO" id="GO:0008270">
    <property type="term" value="F:zinc ion binding"/>
    <property type="evidence" value="ECO:0007669"/>
    <property type="project" value="UniProtKB-KW"/>
</dbReference>
<dbReference type="InterPro" id="IPR043145">
    <property type="entry name" value="Znf_ZZ_sf"/>
</dbReference>
<dbReference type="PROSITE" id="PS01357">
    <property type="entry name" value="ZF_ZZ_1"/>
    <property type="match status" value="1"/>
</dbReference>
<dbReference type="SUPFAM" id="SSF48452">
    <property type="entry name" value="TPR-like"/>
    <property type="match status" value="1"/>
</dbReference>
<comment type="caution">
    <text evidence="10">The sequence shown here is derived from an EMBL/GenBank/DDBJ whole genome shotgun (WGS) entry which is preliminary data.</text>
</comment>
<evidence type="ECO:0000259" key="8">
    <source>
        <dbReference type="PROSITE" id="PS50135"/>
    </source>
</evidence>
<evidence type="ECO:0000256" key="3">
    <source>
        <dbReference type="ARBA" id="ARBA00022771"/>
    </source>
</evidence>
<dbReference type="InterPro" id="IPR000433">
    <property type="entry name" value="Znf_ZZ"/>
</dbReference>
<evidence type="ECO:0000256" key="7">
    <source>
        <dbReference type="SAM" id="MobiDB-lite"/>
    </source>
</evidence>
<evidence type="ECO:0000313" key="14">
    <source>
        <dbReference type="Proteomes" id="UP000663829"/>
    </source>
</evidence>
<sequence length="440" mass="49029">MSAVKKTPTSSSEKLKAQANAAYNSGNYQMAIELYSYALEQVPKYAPYLTNRALCYYRTNDANKVLKDSLASIESDPNWVKGYFYKGKALEMLNCKQEAISCYQKCCEMEPNQEEYKKVLRECSGQTTTNVISTPASNANSQQLAQHNVRCDVCNCCPIIGTRYKCSECLDYDLCSKCLSSNPNQKGHKDTHSFIPYKQPQPVTRPTTSSSPSPVRQIGVGVAIHSYNVVLVIDVSLSMIGYDSNNRINESKNRWPATERGIIKIANQLGLNDRLTCLAFNAKVYEIMDAETANVAKLKLALIMSQLKPALDDANSGTALYDAISSTYNVLLRNKLAGLFMQDSNRNQIILITDGEDVSSKQSSLLNASRQMKEICQDLDTDVLMIGIELESQGRYAMNRLKQAGGDKCKFIDLKNLTELDDLFDRLSLVFTQRSAVIDV</sequence>
<protein>
    <recommendedName>
        <fullName evidence="15">VWFA domain-containing protein</fullName>
    </recommendedName>
</protein>
<dbReference type="EMBL" id="CAJOBA010025378">
    <property type="protein sequence ID" value="CAF3930810.1"/>
    <property type="molecule type" value="Genomic_DNA"/>
</dbReference>
<name>A0A814BR27_9BILA</name>
<dbReference type="SMART" id="SM00327">
    <property type="entry name" value="VWA"/>
    <property type="match status" value="1"/>
</dbReference>
<keyword evidence="2" id="KW-0677">Repeat</keyword>
<dbReference type="Gene3D" id="3.40.50.410">
    <property type="entry name" value="von Willebrand factor, type A domain"/>
    <property type="match status" value="1"/>
</dbReference>